<keyword evidence="1" id="KW-0472">Membrane</keyword>
<feature type="non-terminal residue" evidence="2">
    <location>
        <position position="1"/>
    </location>
</feature>
<evidence type="ECO:0000256" key="1">
    <source>
        <dbReference type="SAM" id="Phobius"/>
    </source>
</evidence>
<dbReference type="AlphaFoldDB" id="A0AAU9VP26"/>
<dbReference type="EMBL" id="CALNXJ010000003">
    <property type="protein sequence ID" value="CAH3035507.1"/>
    <property type="molecule type" value="Genomic_DNA"/>
</dbReference>
<keyword evidence="1" id="KW-1133">Transmembrane helix</keyword>
<dbReference type="Proteomes" id="UP001159428">
    <property type="component" value="Unassembled WGS sequence"/>
</dbReference>
<accession>A0AAU9VP26</accession>
<evidence type="ECO:0000313" key="2">
    <source>
        <dbReference type="EMBL" id="CAH3035507.1"/>
    </source>
</evidence>
<keyword evidence="1" id="KW-0812">Transmembrane</keyword>
<organism evidence="2 3">
    <name type="scientific">Pocillopora meandrina</name>
    <dbReference type="NCBI Taxonomy" id="46732"/>
    <lineage>
        <taxon>Eukaryota</taxon>
        <taxon>Metazoa</taxon>
        <taxon>Cnidaria</taxon>
        <taxon>Anthozoa</taxon>
        <taxon>Hexacorallia</taxon>
        <taxon>Scleractinia</taxon>
        <taxon>Astrocoeniina</taxon>
        <taxon>Pocilloporidae</taxon>
        <taxon>Pocillopora</taxon>
    </lineage>
</organism>
<feature type="non-terminal residue" evidence="2">
    <location>
        <position position="144"/>
    </location>
</feature>
<proteinExistence type="predicted"/>
<keyword evidence="3" id="KW-1185">Reference proteome</keyword>
<evidence type="ECO:0000313" key="3">
    <source>
        <dbReference type="Proteomes" id="UP001159428"/>
    </source>
</evidence>
<gene>
    <name evidence="2" type="ORF">PMEA_00017394</name>
</gene>
<comment type="caution">
    <text evidence="2">The sequence shown here is derived from an EMBL/GenBank/DDBJ whole genome shotgun (WGS) entry which is preliminary data.</text>
</comment>
<sequence length="144" mass="16496">ICWWTPPVSYQTIGMQGRARCHMNKATKKPSLVYKSRDFPHKSATVTLKCAENKKSKDDAEFEVLDEDNWIFQLTHLCACGNGCPTKSPNPHCNSCPFRYFLCLDAANSKKVIVPVVATVGPLTLMIVLWFVWRHLRRQNRNND</sequence>
<reference evidence="2 3" key="1">
    <citation type="submission" date="2022-05" db="EMBL/GenBank/DDBJ databases">
        <authorList>
            <consortium name="Genoscope - CEA"/>
            <person name="William W."/>
        </authorList>
    </citation>
    <scope>NUCLEOTIDE SEQUENCE [LARGE SCALE GENOMIC DNA]</scope>
</reference>
<name>A0AAU9VP26_9CNID</name>
<protein>
    <submittedName>
        <fullName evidence="2">Uncharacterized protein</fullName>
    </submittedName>
</protein>
<feature type="transmembrane region" description="Helical" evidence="1">
    <location>
        <begin position="112"/>
        <end position="133"/>
    </location>
</feature>